<dbReference type="EMBL" id="MCRM02000012">
    <property type="protein sequence ID" value="PNV74623.1"/>
    <property type="molecule type" value="Genomic_DNA"/>
</dbReference>
<keyword evidence="2" id="KW-1185">Reference proteome</keyword>
<sequence>MQNPNWSTVTENELWEYVAWHLSAKDIDSVLVGGAVVSIYSNGIYKSGDIDIVYTSYNSSIWETIQIVMKNLGFKKVTRHFVHPECNHLFVEYASPPLSIGEDYQIVPSTKEVSGKTIKILSPTDCIKDRLASYIYFNARECLEQALIVGKRQPFDLKEIKRWCDSEGGKAKPVFEEFKSLYKEIS</sequence>
<dbReference type="RefSeq" id="WP_010413901.1">
    <property type="nucleotide sequence ID" value="NZ_MCRM02000012.1"/>
</dbReference>
<accession>A0ABX4YH94</accession>
<comment type="caution">
    <text evidence="1">The sequence shown here is derived from an EMBL/GenBank/DDBJ whole genome shotgun (WGS) entry which is preliminary data.</text>
</comment>
<reference evidence="1" key="1">
    <citation type="submission" date="2018-01" db="EMBL/GenBank/DDBJ databases">
        <title>Genomic characterization of Leptospira inadai serogroup Lyme isolated from captured rat in Brazil and comparative analysis with human reference strain.</title>
        <authorList>
            <person name="Moreno L.Z."/>
            <person name="Loureiro A.P."/>
            <person name="Miraglia F."/>
            <person name="Kremer F.S."/>
            <person name="Eslabao M.R."/>
            <person name="Dellagostin O.A."/>
            <person name="Lilenbaum W."/>
            <person name="Moreno A.M."/>
        </authorList>
    </citation>
    <scope>NUCLEOTIDE SEQUENCE [LARGE SCALE GENOMIC DNA]</scope>
    <source>
        <strain evidence="1">M34/99</strain>
    </source>
</reference>
<proteinExistence type="predicted"/>
<evidence type="ECO:0008006" key="3">
    <source>
        <dbReference type="Google" id="ProtNLM"/>
    </source>
</evidence>
<evidence type="ECO:0000313" key="1">
    <source>
        <dbReference type="EMBL" id="PNV74623.1"/>
    </source>
</evidence>
<name>A0ABX4YH94_9LEPT</name>
<organism evidence="1 2">
    <name type="scientific">Leptospira inadai serovar Lyme</name>
    <dbReference type="NCBI Taxonomy" id="293084"/>
    <lineage>
        <taxon>Bacteria</taxon>
        <taxon>Pseudomonadati</taxon>
        <taxon>Spirochaetota</taxon>
        <taxon>Spirochaetia</taxon>
        <taxon>Leptospirales</taxon>
        <taxon>Leptospiraceae</taxon>
        <taxon>Leptospira</taxon>
    </lineage>
</organism>
<evidence type="ECO:0000313" key="2">
    <source>
        <dbReference type="Proteomes" id="UP000094669"/>
    </source>
</evidence>
<dbReference type="Proteomes" id="UP000094669">
    <property type="component" value="Unassembled WGS sequence"/>
</dbReference>
<gene>
    <name evidence="1" type="ORF">BES34_012855</name>
</gene>
<protein>
    <recommendedName>
        <fullName evidence="3">Nucleotidyltransferase family protein</fullName>
    </recommendedName>
</protein>